<keyword evidence="2 6" id="KW-0678">Repressor</keyword>
<feature type="compositionally biased region" description="Acidic residues" evidence="7">
    <location>
        <begin position="94"/>
        <end position="106"/>
    </location>
</feature>
<evidence type="ECO:0000256" key="2">
    <source>
        <dbReference type="ARBA" id="ARBA00022491"/>
    </source>
</evidence>
<dbReference type="GO" id="GO:0005634">
    <property type="term" value="C:nucleus"/>
    <property type="evidence" value="ECO:0007669"/>
    <property type="project" value="UniProtKB-SubCell"/>
</dbReference>
<evidence type="ECO:0000256" key="6">
    <source>
        <dbReference type="RuleBase" id="RU367028"/>
    </source>
</evidence>
<feature type="compositionally biased region" description="Basic residues" evidence="7">
    <location>
        <begin position="128"/>
        <end position="147"/>
    </location>
</feature>
<evidence type="ECO:0000313" key="9">
    <source>
        <dbReference type="EMBL" id="XCD29949.1"/>
    </source>
</evidence>
<feature type="compositionally biased region" description="Low complexity" evidence="7">
    <location>
        <begin position="202"/>
        <end position="215"/>
    </location>
</feature>
<evidence type="ECO:0000256" key="4">
    <source>
        <dbReference type="ARBA" id="ARBA00023163"/>
    </source>
</evidence>
<dbReference type="EMBL" id="PP948786">
    <property type="protein sequence ID" value="XCD29949.1"/>
    <property type="molecule type" value="mRNA"/>
</dbReference>
<dbReference type="InterPro" id="IPR038933">
    <property type="entry name" value="Ovate"/>
</dbReference>
<feature type="region of interest" description="Disordered" evidence="7">
    <location>
        <begin position="20"/>
        <end position="41"/>
    </location>
</feature>
<evidence type="ECO:0000256" key="1">
    <source>
        <dbReference type="ARBA" id="ARBA00004123"/>
    </source>
</evidence>
<comment type="function">
    <text evidence="6">Transcriptional repressor that regulates multiple aspects of plant growth and development.</text>
</comment>
<sequence>MGKSLKLRFSRVIASFNSCRSKDPSSLPQNPNFFPSHTNDSNNKLSTKLISPAFPLNNQNQNPSTNVAVSVGCRKEFKWLKEEKFHVVSSSIVSEEEEEEESEEEISLAIKPPTTPPRFSSIFVEKKKTTKKKKKQRVKKTKTKSSRMSRMSTSSAEEYSGILSGTDDQTWDNNYKEEEEDETETLVSSSRSFDFSSDDSSTDFNPQLETICETTTIRRRRHKRNNATTKRRLKHSRPSFSSSKGGRSSVSTSSESELPARLSVFKKLIPCSVDGKVKESFAIVKKSQDPYEDFKRSMLEMILEKQMFDKNELEQLLQCFLSLNGKHYHGVIVEAFSNIWETLFLGNASNIHTSRRMSTYVHSSTVCTTL</sequence>
<feature type="compositionally biased region" description="Basic residues" evidence="7">
    <location>
        <begin position="217"/>
        <end position="237"/>
    </location>
</feature>
<accession>A0AAU8BXF4</accession>
<protein>
    <recommendedName>
        <fullName evidence="6">Transcription repressor</fullName>
    </recommendedName>
    <alternativeName>
        <fullName evidence="6">Ovate family protein</fullName>
    </alternativeName>
</protein>
<dbReference type="Pfam" id="PF04844">
    <property type="entry name" value="Ovate"/>
    <property type="match status" value="1"/>
</dbReference>
<dbReference type="PROSITE" id="PS51754">
    <property type="entry name" value="OVATE"/>
    <property type="match status" value="1"/>
</dbReference>
<evidence type="ECO:0000256" key="7">
    <source>
        <dbReference type="SAM" id="MobiDB-lite"/>
    </source>
</evidence>
<dbReference type="GO" id="GO:0045892">
    <property type="term" value="P:negative regulation of DNA-templated transcription"/>
    <property type="evidence" value="ECO:0007669"/>
    <property type="project" value="UniProtKB-UniRule"/>
</dbReference>
<reference evidence="9" key="1">
    <citation type="submission" date="2024-06" db="EMBL/GenBank/DDBJ databases">
        <title>Editing multiple genes in Physalis pubescens provides implications for creating new germplasm and varieties of Physalis crops.</title>
        <authorList>
            <person name="Liu Q."/>
        </authorList>
    </citation>
    <scope>NUCLEOTIDE SEQUENCE</scope>
</reference>
<keyword evidence="3 6" id="KW-0805">Transcription regulation</keyword>
<evidence type="ECO:0000256" key="5">
    <source>
        <dbReference type="ARBA" id="ARBA00023242"/>
    </source>
</evidence>
<comment type="subcellular location">
    <subcellularLocation>
        <location evidence="1 6">Nucleus</location>
    </subcellularLocation>
</comment>
<feature type="region of interest" description="Disordered" evidence="7">
    <location>
        <begin position="94"/>
        <end position="254"/>
    </location>
</feature>
<dbReference type="InterPro" id="IPR006458">
    <property type="entry name" value="Ovate_C"/>
</dbReference>
<dbReference type="NCBIfam" id="TIGR01568">
    <property type="entry name" value="A_thal_3678"/>
    <property type="match status" value="1"/>
</dbReference>
<dbReference type="AlphaFoldDB" id="A0AAU8BXF4"/>
<proteinExistence type="evidence at transcript level"/>
<name>A0AAU8BXF4_9SOLA</name>
<keyword evidence="4 6" id="KW-0804">Transcription</keyword>
<evidence type="ECO:0000259" key="8">
    <source>
        <dbReference type="PROSITE" id="PS51754"/>
    </source>
</evidence>
<evidence type="ECO:0000256" key="3">
    <source>
        <dbReference type="ARBA" id="ARBA00023015"/>
    </source>
</evidence>
<feature type="domain" description="OVATE" evidence="8">
    <location>
        <begin position="283"/>
        <end position="342"/>
    </location>
</feature>
<keyword evidence="5 6" id="KW-0539">Nucleus</keyword>
<dbReference type="PANTHER" id="PTHR33057">
    <property type="entry name" value="TRANSCRIPTION REPRESSOR OFP7-RELATED"/>
    <property type="match status" value="1"/>
</dbReference>
<dbReference type="PANTHER" id="PTHR33057:SF224">
    <property type="entry name" value="TRANSCRIPTION REPRESSOR"/>
    <property type="match status" value="1"/>
</dbReference>
<feature type="compositionally biased region" description="Low complexity" evidence="7">
    <location>
        <begin position="238"/>
        <end position="254"/>
    </location>
</feature>
<organism evidence="9">
    <name type="scientific">Physalis pubescens</name>
    <name type="common">hairy groundcherry</name>
    <dbReference type="NCBI Taxonomy" id="300354"/>
    <lineage>
        <taxon>Eukaryota</taxon>
        <taxon>Viridiplantae</taxon>
        <taxon>Streptophyta</taxon>
        <taxon>Embryophyta</taxon>
        <taxon>Tracheophyta</taxon>
        <taxon>Spermatophyta</taxon>
        <taxon>Magnoliopsida</taxon>
        <taxon>eudicotyledons</taxon>
        <taxon>Gunneridae</taxon>
        <taxon>Pentapetalae</taxon>
        <taxon>asterids</taxon>
        <taxon>lamiids</taxon>
        <taxon>Solanales</taxon>
        <taxon>Solanaceae</taxon>
        <taxon>Solanoideae</taxon>
        <taxon>Physaleae</taxon>
        <taxon>Physalis</taxon>
    </lineage>
</organism>